<proteinExistence type="predicted"/>
<feature type="compositionally biased region" description="Basic and acidic residues" evidence="2">
    <location>
        <begin position="292"/>
        <end position="308"/>
    </location>
</feature>
<dbReference type="InterPro" id="IPR036397">
    <property type="entry name" value="RNaseH_sf"/>
</dbReference>
<dbReference type="EMBL" id="PYWC01000030">
    <property type="protein sequence ID" value="PWW76754.1"/>
    <property type="molecule type" value="Genomic_DNA"/>
</dbReference>
<dbReference type="Proteomes" id="UP000246991">
    <property type="component" value="Unassembled WGS sequence"/>
</dbReference>
<accession>A0A317SQY2</accession>
<evidence type="ECO:0000256" key="2">
    <source>
        <dbReference type="SAM" id="MobiDB-lite"/>
    </source>
</evidence>
<sequence length="308" mass="35974">MTKGAPIPQELHIAILTLHSIVHMQWVEISTHLKVHPENACQMIQRSKDRVGNEFFALLNDVSHDEPAHPPDPPQKYPEWSKESERLKEAAFNPENFGKNPVQLTHLAHLDVSPLTAYWYIHQHHNFAPYKPCCKPKLSQNNILSHIQFTDWALIQPQEHFVFTDETWIEIGSLRGRPNVWRPIGSDLYDFVIATDSGPEFTLMLSSHFAHEYRGEPYIWVKETSKEQEEHAQELEEENLRKQEHQEEMYANACTPGTEEYKILEAINTNIRSYNENRLPNEPRRMPQRPEWVFKEERGERSKGGGID</sequence>
<reference evidence="3 4" key="1">
    <citation type="submission" date="2018-03" db="EMBL/GenBank/DDBJ databases">
        <title>Genomes of Pezizomycetes fungi and the evolution of truffles.</title>
        <authorList>
            <person name="Murat C."/>
            <person name="Payen T."/>
            <person name="Noel B."/>
            <person name="Kuo A."/>
            <person name="Martin F.M."/>
        </authorList>
    </citation>
    <scope>NUCLEOTIDE SEQUENCE [LARGE SCALE GENOMIC DNA]</scope>
    <source>
        <strain evidence="3">091103-1</strain>
    </source>
</reference>
<protein>
    <submittedName>
        <fullName evidence="3">Uncharacterized protein</fullName>
    </submittedName>
</protein>
<dbReference type="GO" id="GO:0003676">
    <property type="term" value="F:nucleic acid binding"/>
    <property type="evidence" value="ECO:0007669"/>
    <property type="project" value="InterPro"/>
</dbReference>
<evidence type="ECO:0000313" key="4">
    <source>
        <dbReference type="Proteomes" id="UP000246991"/>
    </source>
</evidence>
<feature type="region of interest" description="Disordered" evidence="2">
    <location>
        <begin position="275"/>
        <end position="308"/>
    </location>
</feature>
<feature type="coiled-coil region" evidence="1">
    <location>
        <begin position="221"/>
        <end position="252"/>
    </location>
</feature>
<keyword evidence="1" id="KW-0175">Coiled coil</keyword>
<dbReference type="Gene3D" id="3.30.420.10">
    <property type="entry name" value="Ribonuclease H-like superfamily/Ribonuclease H"/>
    <property type="match status" value="1"/>
</dbReference>
<name>A0A317SQY2_9PEZI</name>
<dbReference type="OrthoDB" id="5278911at2759"/>
<dbReference type="AlphaFoldDB" id="A0A317SQY2"/>
<organism evidence="3 4">
    <name type="scientific">Tuber magnatum</name>
    <name type="common">white Piedmont truffle</name>
    <dbReference type="NCBI Taxonomy" id="42249"/>
    <lineage>
        <taxon>Eukaryota</taxon>
        <taxon>Fungi</taxon>
        <taxon>Dikarya</taxon>
        <taxon>Ascomycota</taxon>
        <taxon>Pezizomycotina</taxon>
        <taxon>Pezizomycetes</taxon>
        <taxon>Pezizales</taxon>
        <taxon>Tuberaceae</taxon>
        <taxon>Tuber</taxon>
    </lineage>
</organism>
<comment type="caution">
    <text evidence="3">The sequence shown here is derived from an EMBL/GenBank/DDBJ whole genome shotgun (WGS) entry which is preliminary data.</text>
</comment>
<gene>
    <name evidence="3" type="ORF">C7212DRAFT_344229</name>
</gene>
<evidence type="ECO:0000313" key="3">
    <source>
        <dbReference type="EMBL" id="PWW76754.1"/>
    </source>
</evidence>
<evidence type="ECO:0000256" key="1">
    <source>
        <dbReference type="SAM" id="Coils"/>
    </source>
</evidence>
<keyword evidence="4" id="KW-1185">Reference proteome</keyword>